<dbReference type="Gene3D" id="1.20.272.10">
    <property type="match status" value="1"/>
</dbReference>
<dbReference type="NCBIfam" id="NF009882">
    <property type="entry name" value="PRK13341.1-3"/>
    <property type="match status" value="1"/>
</dbReference>
<dbReference type="SUPFAM" id="SSF52540">
    <property type="entry name" value="P-loop containing nucleoside triphosphate hydrolases"/>
    <property type="match status" value="1"/>
</dbReference>
<evidence type="ECO:0000256" key="3">
    <source>
        <dbReference type="ARBA" id="ARBA00020776"/>
    </source>
</evidence>
<dbReference type="InterPro" id="IPR003593">
    <property type="entry name" value="AAA+_ATPase"/>
</dbReference>
<dbReference type="Gene3D" id="1.10.3710.10">
    <property type="entry name" value="DNA polymerase III clamp loader subunits, C-terminal domain"/>
    <property type="match status" value="1"/>
</dbReference>
<comment type="similarity">
    <text evidence="2">Belongs to the AAA ATPase family. RarA/MGS1/WRNIP1 subfamily.</text>
</comment>
<dbReference type="GO" id="GO:0006310">
    <property type="term" value="P:DNA recombination"/>
    <property type="evidence" value="ECO:0007669"/>
    <property type="project" value="InterPro"/>
</dbReference>
<name>A0A0A2C5Y5_PROMR</name>
<comment type="function">
    <text evidence="1">DNA-dependent ATPase that plays important roles in cellular responses to stalled DNA replication processes.</text>
</comment>
<dbReference type="FunFam" id="3.40.50.300:FF:000137">
    <property type="entry name" value="Replication-associated recombination protein A"/>
    <property type="match status" value="1"/>
</dbReference>
<dbReference type="GO" id="GO:0006261">
    <property type="term" value="P:DNA-templated DNA replication"/>
    <property type="evidence" value="ECO:0007669"/>
    <property type="project" value="TreeGrafter"/>
</dbReference>
<dbReference type="CDD" id="cd18139">
    <property type="entry name" value="HLD_clamp_RarA"/>
    <property type="match status" value="1"/>
</dbReference>
<dbReference type="FunFam" id="1.20.272.10:FF:000001">
    <property type="entry name" value="Putative AAA family ATPase"/>
    <property type="match status" value="1"/>
</dbReference>
<dbReference type="InterPro" id="IPR008824">
    <property type="entry name" value="RuvB-like_N"/>
</dbReference>
<feature type="domain" description="AAA+ ATPase" evidence="7">
    <location>
        <begin position="53"/>
        <end position="170"/>
    </location>
</feature>
<dbReference type="AlphaFoldDB" id="A0A0A2C5Y5"/>
<dbReference type="SUPFAM" id="SSF48019">
    <property type="entry name" value="post-AAA+ oligomerization domain-like"/>
    <property type="match status" value="1"/>
</dbReference>
<dbReference type="PANTHER" id="PTHR13779">
    <property type="entry name" value="WERNER HELICASE-INTERACTING PROTEIN 1 FAMILY MEMBER"/>
    <property type="match status" value="1"/>
</dbReference>
<evidence type="ECO:0000256" key="5">
    <source>
        <dbReference type="ARBA" id="ARBA00022741"/>
    </source>
</evidence>
<dbReference type="Pfam" id="PF05496">
    <property type="entry name" value="RuvB_N"/>
    <property type="match status" value="1"/>
</dbReference>
<evidence type="ECO:0000256" key="1">
    <source>
        <dbReference type="ARBA" id="ARBA00002393"/>
    </source>
</evidence>
<dbReference type="GO" id="GO:0009378">
    <property type="term" value="F:four-way junction helicase activity"/>
    <property type="evidence" value="ECO:0007669"/>
    <property type="project" value="InterPro"/>
</dbReference>
<protein>
    <recommendedName>
        <fullName evidence="3">Replication-associated recombination protein A</fullName>
    </recommendedName>
</protein>
<evidence type="ECO:0000313" key="8">
    <source>
        <dbReference type="EMBL" id="KGG21776.1"/>
    </source>
</evidence>
<dbReference type="Gene3D" id="1.10.8.60">
    <property type="match status" value="1"/>
</dbReference>
<dbReference type="CDD" id="cd00009">
    <property type="entry name" value="AAA"/>
    <property type="match status" value="1"/>
</dbReference>
<evidence type="ECO:0000256" key="2">
    <source>
        <dbReference type="ARBA" id="ARBA00008959"/>
    </source>
</evidence>
<evidence type="ECO:0000259" key="7">
    <source>
        <dbReference type="SMART" id="SM00382"/>
    </source>
</evidence>
<dbReference type="PANTHER" id="PTHR13779:SF7">
    <property type="entry name" value="ATPASE WRNIP1"/>
    <property type="match status" value="1"/>
</dbReference>
<dbReference type="NCBIfam" id="NF009883">
    <property type="entry name" value="PRK13341.1-4"/>
    <property type="match status" value="1"/>
</dbReference>
<gene>
    <name evidence="8" type="ORF">EV03_0517</name>
</gene>
<evidence type="ECO:0000256" key="6">
    <source>
        <dbReference type="ARBA" id="ARBA00022840"/>
    </source>
</evidence>
<comment type="caution">
    <text evidence="8">The sequence shown here is derived from an EMBL/GenBank/DDBJ whole genome shotgun (WGS) entry which is preliminary data.</text>
</comment>
<dbReference type="InterPro" id="IPR051314">
    <property type="entry name" value="AAA_ATPase_RarA/MGS1/WRNIP1"/>
</dbReference>
<reference evidence="9" key="1">
    <citation type="journal article" date="2014" name="Sci. Data">
        <title>Genomes of diverse isolates of the marine cyanobacterium Prochlorococcus.</title>
        <authorList>
            <person name="Biller S."/>
            <person name="Berube P."/>
            <person name="Thompson J."/>
            <person name="Kelly L."/>
            <person name="Roggensack S."/>
            <person name="Awad L."/>
            <person name="Roache-Johnson K."/>
            <person name="Ding H."/>
            <person name="Giovannoni S.J."/>
            <person name="Moore L.R."/>
            <person name="Chisholm S.W."/>
        </authorList>
    </citation>
    <scope>NUCLEOTIDE SEQUENCE [LARGE SCALE GENOMIC DNA]</scope>
    <source>
        <strain evidence="9">PAC1</strain>
    </source>
</reference>
<dbReference type="Pfam" id="PF12002">
    <property type="entry name" value="MgsA_C"/>
    <property type="match status" value="1"/>
</dbReference>
<dbReference type="GO" id="GO:0000731">
    <property type="term" value="P:DNA synthesis involved in DNA repair"/>
    <property type="evidence" value="ECO:0007669"/>
    <property type="project" value="TreeGrafter"/>
</dbReference>
<dbReference type="InterPro" id="IPR021886">
    <property type="entry name" value="MgsA_C"/>
</dbReference>
<accession>A0A0A2C5Y5</accession>
<dbReference type="InterPro" id="IPR032423">
    <property type="entry name" value="AAA_assoc_2"/>
</dbReference>
<dbReference type="RefSeq" id="WP_036904805.1">
    <property type="nucleotide sequence ID" value="NZ_CP138967.1"/>
</dbReference>
<dbReference type="FunFam" id="1.10.8.60:FF:000029">
    <property type="entry name" value="Replication-associated recombination protein A"/>
    <property type="match status" value="1"/>
</dbReference>
<dbReference type="Pfam" id="PF16193">
    <property type="entry name" value="AAA_assoc_2"/>
    <property type="match status" value="1"/>
</dbReference>
<dbReference type="GO" id="GO:0017116">
    <property type="term" value="F:single-stranded DNA helicase activity"/>
    <property type="evidence" value="ECO:0007669"/>
    <property type="project" value="TreeGrafter"/>
</dbReference>
<keyword evidence="6" id="KW-0067">ATP-binding</keyword>
<dbReference type="GO" id="GO:0008047">
    <property type="term" value="F:enzyme activator activity"/>
    <property type="evidence" value="ECO:0007669"/>
    <property type="project" value="TreeGrafter"/>
</dbReference>
<dbReference type="Proteomes" id="UP000030392">
    <property type="component" value="Unassembled WGS sequence"/>
</dbReference>
<dbReference type="GO" id="GO:0005524">
    <property type="term" value="F:ATP binding"/>
    <property type="evidence" value="ECO:0007669"/>
    <property type="project" value="UniProtKB-KW"/>
</dbReference>
<evidence type="ECO:0000313" key="9">
    <source>
        <dbReference type="Proteomes" id="UP000030392"/>
    </source>
</evidence>
<keyword evidence="4" id="KW-0235">DNA replication</keyword>
<organism evidence="8 9">
    <name type="scientific">Prochlorococcus marinus str. PAC1</name>
    <dbReference type="NCBI Taxonomy" id="59924"/>
    <lineage>
        <taxon>Bacteria</taxon>
        <taxon>Bacillati</taxon>
        <taxon>Cyanobacteriota</taxon>
        <taxon>Cyanophyceae</taxon>
        <taxon>Synechococcales</taxon>
        <taxon>Prochlorococcaceae</taxon>
        <taxon>Prochlorococcus</taxon>
    </lineage>
</organism>
<sequence length="734" mass="83246">MAKDLFAFNGEQLIQNNAPLADRLRPQTLDDFVGQDHILAQGRLLRRSIAADKVGNLLLYGPPGVGKTTLARIIALNTLSHFSVVNAALAGIKDLRSEIESAIDRLNKFGKRTILFIDEVHRFNTAQQDALLPWVENGTLTLIGATTENPYFEVNKALVSRSRLFRLNSLNSKALHQLLQRALNDKERGYGLKLINLASEAEDHLVDVCNGDARVLLNALELAVESTIANQDSSISIDLKIAEDSIQERAVLYDKKGDAHFDTISAFIKSLRGSDPDAALFWLARMLEAGESPRFIFRRMLIAAGEDIGLADPNAIVIVESCAAAFDRIGLPEGIYPLAQATLYLASTEKSNSVKAIFKAVQKVKDSQKQNVPSHLKDPNRDQESFGDGMGYRYPHSFSKNWVPQQYLPETLLNEIFWEPTEHGWEGQRRSLLNERRSEQLASLIEVEQQNPLTITTGKVDNDLDKWLSRQVLQEGERLKNLMTKLWSGITWKKNHRVLVLAPSSLLWSLKPLREASEGGVVLAVSEDHHPKLLAELEVLAPMERPVLIDSKVESIKKLEDNLKFEVIGGRIPWKAFSETNFFELWPILTEKCTANTELSLIISNPCSGPAFSLKERLEFNSNKKNTDFSFLSDLICKEEKWLNKQEHKKKFILQLEKLGWNISFEEWTEFVYQKVDNTIIKRWLNQGSEYREIILKNCEEETLIRLQELFKRLDGQTIKQKLIHTKFLAKNSN</sequence>
<keyword evidence="5" id="KW-0547">Nucleotide-binding</keyword>
<dbReference type="InterPro" id="IPR008921">
    <property type="entry name" value="DNA_pol3_clamp-load_cplx_C"/>
</dbReference>
<dbReference type="SMART" id="SM00382">
    <property type="entry name" value="AAA"/>
    <property type="match status" value="1"/>
</dbReference>
<dbReference type="GO" id="GO:0003677">
    <property type="term" value="F:DNA binding"/>
    <property type="evidence" value="ECO:0007669"/>
    <property type="project" value="InterPro"/>
</dbReference>
<dbReference type="InterPro" id="IPR027417">
    <property type="entry name" value="P-loop_NTPase"/>
</dbReference>
<dbReference type="EMBL" id="JNAX01000005">
    <property type="protein sequence ID" value="KGG21776.1"/>
    <property type="molecule type" value="Genomic_DNA"/>
</dbReference>
<evidence type="ECO:0000256" key="4">
    <source>
        <dbReference type="ARBA" id="ARBA00022705"/>
    </source>
</evidence>
<proteinExistence type="inferred from homology"/>
<dbReference type="Gene3D" id="3.40.50.300">
    <property type="entry name" value="P-loop containing nucleotide triphosphate hydrolases"/>
    <property type="match status" value="1"/>
</dbReference>
<dbReference type="NCBIfam" id="NF009881">
    <property type="entry name" value="PRK13341.1-2"/>
    <property type="match status" value="1"/>
</dbReference>